<evidence type="ECO:0000313" key="3">
    <source>
        <dbReference type="Proteomes" id="UP000231926"/>
    </source>
</evidence>
<gene>
    <name evidence="2" type="ORF">CH362_07920</name>
</gene>
<dbReference type="EMBL" id="NPDR01000003">
    <property type="protein sequence ID" value="PJZ49257.1"/>
    <property type="molecule type" value="Genomic_DNA"/>
</dbReference>
<feature type="compositionally biased region" description="Polar residues" evidence="1">
    <location>
        <begin position="40"/>
        <end position="61"/>
    </location>
</feature>
<evidence type="ECO:0000313" key="2">
    <source>
        <dbReference type="EMBL" id="PJZ49257.1"/>
    </source>
</evidence>
<dbReference type="OrthoDB" id="330606at2"/>
<organism evidence="2 3">
    <name type="scientific">Leptospira saintgironsiae</name>
    <dbReference type="NCBI Taxonomy" id="2023183"/>
    <lineage>
        <taxon>Bacteria</taxon>
        <taxon>Pseudomonadati</taxon>
        <taxon>Spirochaetota</taxon>
        <taxon>Spirochaetia</taxon>
        <taxon>Leptospirales</taxon>
        <taxon>Leptospiraceae</taxon>
        <taxon>Leptospira</taxon>
    </lineage>
</organism>
<feature type="region of interest" description="Disordered" evidence="1">
    <location>
        <begin position="40"/>
        <end position="80"/>
    </location>
</feature>
<keyword evidence="3" id="KW-1185">Reference proteome</keyword>
<reference evidence="2 3" key="1">
    <citation type="submission" date="2017-07" db="EMBL/GenBank/DDBJ databases">
        <title>Leptospira spp. isolated from tropical soils.</title>
        <authorList>
            <person name="Thibeaux R."/>
            <person name="Iraola G."/>
            <person name="Ferres I."/>
            <person name="Bierque E."/>
            <person name="Girault D."/>
            <person name="Soupe-Gilbert M.-E."/>
            <person name="Picardeau M."/>
            <person name="Goarant C."/>
        </authorList>
    </citation>
    <scope>NUCLEOTIDE SEQUENCE [LARGE SCALE GENOMIC DNA]</scope>
    <source>
        <strain evidence="2 3">FH4-C-A2</strain>
    </source>
</reference>
<dbReference type="Proteomes" id="UP000231926">
    <property type="component" value="Unassembled WGS sequence"/>
</dbReference>
<dbReference type="RefSeq" id="WP_100709831.1">
    <property type="nucleotide sequence ID" value="NZ_NPDR01000003.1"/>
</dbReference>
<accession>A0A2M9YCI0</accession>
<evidence type="ECO:0000256" key="1">
    <source>
        <dbReference type="SAM" id="MobiDB-lite"/>
    </source>
</evidence>
<proteinExistence type="predicted"/>
<dbReference type="AlphaFoldDB" id="A0A2M9YCI0"/>
<feature type="compositionally biased region" description="Basic and acidic residues" evidence="1">
    <location>
        <begin position="64"/>
        <end position="76"/>
    </location>
</feature>
<protein>
    <submittedName>
        <fullName evidence="2">Uncharacterized protein</fullName>
    </submittedName>
</protein>
<name>A0A2M9YCI0_9LEPT</name>
<comment type="caution">
    <text evidence="2">The sequence shown here is derived from an EMBL/GenBank/DDBJ whole genome shotgun (WGS) entry which is preliminary data.</text>
</comment>
<sequence length="116" mass="13707">MPRLNLFILALVAFFLTAPNDYEETAYNNYLLYKRSHSSSFRLPSQKSKPRFSSNHSTQLDQNEDYHQKDKNKKDPSSFGNLKRSFLICFIYFSRTDLRSFKLEPYLFARPPPILS</sequence>